<protein>
    <recommendedName>
        <fullName evidence="6">Methyltransferase domain-containing protein</fullName>
    </recommendedName>
</protein>
<dbReference type="GO" id="GO:0009081">
    <property type="term" value="P:branched-chain amino acid metabolic process"/>
    <property type="evidence" value="ECO:0007669"/>
    <property type="project" value="InterPro"/>
</dbReference>
<keyword evidence="5" id="KW-0663">Pyridoxal phosphate</keyword>
<dbReference type="InterPro" id="IPR001544">
    <property type="entry name" value="Aminotrans_IV"/>
</dbReference>
<dbReference type="Pfam" id="PF01063">
    <property type="entry name" value="Aminotran_4"/>
    <property type="match status" value="1"/>
</dbReference>
<dbReference type="InterPro" id="IPR029063">
    <property type="entry name" value="SAM-dependent_MTases_sf"/>
</dbReference>
<name>A0A7S3YFS6_9EUKA</name>
<keyword evidence="4" id="KW-0808">Transferase</keyword>
<sequence>MQISPLGHAKRLSRALGTERRLLSTSKLKPALGFGITPVNGHVRYTWTSESGWDQGQVLTSPFINLHVNAGVLHYGLAVFEGLKAFEAQDGDHYVCNPAANAARMREGARRLCMPEVPEEIFVSAVAEAVSLNREFIPDYESGGALYIRPLLFASGTMLPLKRTDQFSLVVSATPVGNYFAGSTAGVSAAVVELDRAAPRGTGAVKAAGNYASDMYGLQKATEAGCDTSLYLDALHHRYIEEFSVANFVGIKDGVYVTPKTDSVLPSITNKMLMTLAREQGMTVEERPVDFHEEIEQFQEVAGSGTAVVLSPCASILRVKTGRKYEFGPLNQLAGLRDRLVRIQRGEEDNSFEWMMPIPREGHILNAAELDPERVLRRMLCAVSSEELATAKAEVTPEEGKDSVVNDEEQKGEVALKHLYDRLAGSYQKAGGGRVVAAAHCSSLLLNHLPVSRRGHVLDAGAGTGEAGAILKGAGVDALTAFDLSDNMLDEARKKGVYDTVEQGCLPDTPFDDNEFDAIVCAGCLAPGHASPATYAEFCRVLKPGGLVAFSVPRAYYESAEGQGHRFAIETLERVGAWERIFEEARSYFDEVEAIYFVFRRLDSSARMVQKDSENGTEAAKAQHFHVFP</sequence>
<accession>A0A7S3YFS6</accession>
<evidence type="ECO:0000256" key="4">
    <source>
        <dbReference type="ARBA" id="ARBA00022679"/>
    </source>
</evidence>
<dbReference type="Gene3D" id="3.30.470.10">
    <property type="match status" value="1"/>
</dbReference>
<comment type="cofactor">
    <cofactor evidence="1">
        <name>pyridoxal 5'-phosphate</name>
        <dbReference type="ChEBI" id="CHEBI:597326"/>
    </cofactor>
</comment>
<evidence type="ECO:0000256" key="5">
    <source>
        <dbReference type="ARBA" id="ARBA00022898"/>
    </source>
</evidence>
<dbReference type="SUPFAM" id="SSF53335">
    <property type="entry name" value="S-adenosyl-L-methionine-dependent methyltransferases"/>
    <property type="match status" value="1"/>
</dbReference>
<dbReference type="AlphaFoldDB" id="A0A7S3YFS6"/>
<dbReference type="Pfam" id="PF13649">
    <property type="entry name" value="Methyltransf_25"/>
    <property type="match status" value="1"/>
</dbReference>
<dbReference type="PANTHER" id="PTHR42825">
    <property type="entry name" value="AMINO ACID AMINOTRANSFERASE"/>
    <property type="match status" value="1"/>
</dbReference>
<dbReference type="CDD" id="cd02440">
    <property type="entry name" value="AdoMet_MTases"/>
    <property type="match status" value="1"/>
</dbReference>
<gene>
    <name evidence="7" type="ORF">LGLO00237_LOCUS4090</name>
</gene>
<evidence type="ECO:0000313" key="7">
    <source>
        <dbReference type="EMBL" id="CAE0650152.1"/>
    </source>
</evidence>
<organism evidence="7">
    <name type="scientific">Lotharella globosa</name>
    <dbReference type="NCBI Taxonomy" id="91324"/>
    <lineage>
        <taxon>Eukaryota</taxon>
        <taxon>Sar</taxon>
        <taxon>Rhizaria</taxon>
        <taxon>Cercozoa</taxon>
        <taxon>Chlorarachniophyceae</taxon>
        <taxon>Lotharella</taxon>
    </lineage>
</organism>
<proteinExistence type="inferred from homology"/>
<evidence type="ECO:0000256" key="1">
    <source>
        <dbReference type="ARBA" id="ARBA00001933"/>
    </source>
</evidence>
<dbReference type="InterPro" id="IPR041698">
    <property type="entry name" value="Methyltransf_25"/>
</dbReference>
<keyword evidence="3" id="KW-0032">Aminotransferase</keyword>
<dbReference type="InterPro" id="IPR036038">
    <property type="entry name" value="Aminotransferase-like"/>
</dbReference>
<evidence type="ECO:0000256" key="3">
    <source>
        <dbReference type="ARBA" id="ARBA00022576"/>
    </source>
</evidence>
<feature type="domain" description="Methyltransferase" evidence="6">
    <location>
        <begin position="457"/>
        <end position="546"/>
    </location>
</feature>
<dbReference type="CDD" id="cd01557">
    <property type="entry name" value="BCAT_beta_family"/>
    <property type="match status" value="1"/>
</dbReference>
<dbReference type="NCBIfam" id="TIGR01123">
    <property type="entry name" value="ilvE_II"/>
    <property type="match status" value="1"/>
</dbReference>
<dbReference type="InterPro" id="IPR033939">
    <property type="entry name" value="BCAT_family"/>
</dbReference>
<reference evidence="7" key="1">
    <citation type="submission" date="2021-01" db="EMBL/GenBank/DDBJ databases">
        <authorList>
            <person name="Corre E."/>
            <person name="Pelletier E."/>
            <person name="Niang G."/>
            <person name="Scheremetjew M."/>
            <person name="Finn R."/>
            <person name="Kale V."/>
            <person name="Holt S."/>
            <person name="Cochrane G."/>
            <person name="Meng A."/>
            <person name="Brown T."/>
            <person name="Cohen L."/>
        </authorList>
    </citation>
    <scope>NUCLEOTIDE SEQUENCE</scope>
    <source>
        <strain evidence="7">CCCM811</strain>
    </source>
</reference>
<evidence type="ECO:0000259" key="6">
    <source>
        <dbReference type="Pfam" id="PF13649"/>
    </source>
</evidence>
<dbReference type="EMBL" id="HBIV01005684">
    <property type="protein sequence ID" value="CAE0650152.1"/>
    <property type="molecule type" value="Transcribed_RNA"/>
</dbReference>
<dbReference type="Gene3D" id="3.40.50.150">
    <property type="entry name" value="Vaccinia Virus protein VP39"/>
    <property type="match status" value="1"/>
</dbReference>
<dbReference type="InterPro" id="IPR043131">
    <property type="entry name" value="BCAT-like_N"/>
</dbReference>
<dbReference type="PANTHER" id="PTHR42825:SF2">
    <property type="entry name" value="BRANCHED-CHAIN-AMINO-ACID AMINOTRANSFERASE 3, CHLOROPLASTIC-RELATED"/>
    <property type="match status" value="1"/>
</dbReference>
<comment type="similarity">
    <text evidence="2">Belongs to the class-IV pyridoxal-phosphate-dependent aminotransferase family.</text>
</comment>
<dbReference type="GO" id="GO:0004084">
    <property type="term" value="F:branched-chain-amino-acid transaminase activity"/>
    <property type="evidence" value="ECO:0007669"/>
    <property type="project" value="InterPro"/>
</dbReference>
<evidence type="ECO:0000256" key="2">
    <source>
        <dbReference type="ARBA" id="ARBA00009320"/>
    </source>
</evidence>
<dbReference type="Gene3D" id="3.20.10.10">
    <property type="entry name" value="D-amino Acid Aminotransferase, subunit A, domain 2"/>
    <property type="match status" value="1"/>
</dbReference>
<dbReference type="SUPFAM" id="SSF56752">
    <property type="entry name" value="D-aminoacid aminotransferase-like PLP-dependent enzymes"/>
    <property type="match status" value="1"/>
</dbReference>
<dbReference type="NCBIfam" id="NF009897">
    <property type="entry name" value="PRK13357.1"/>
    <property type="match status" value="1"/>
</dbReference>
<dbReference type="InterPro" id="IPR043132">
    <property type="entry name" value="BCAT-like_C"/>
</dbReference>
<dbReference type="InterPro" id="IPR005786">
    <property type="entry name" value="B_amino_transII"/>
</dbReference>